<dbReference type="AlphaFoldDB" id="A0A6A4GTP1"/>
<accession>A0A6A4GTP1</accession>
<dbReference type="OrthoDB" id="2883549at2759"/>
<protein>
    <submittedName>
        <fullName evidence="1">Uncharacterized protein</fullName>
    </submittedName>
</protein>
<organism evidence="1 2">
    <name type="scientific">Gymnopus androsaceus JB14</name>
    <dbReference type="NCBI Taxonomy" id="1447944"/>
    <lineage>
        <taxon>Eukaryota</taxon>
        <taxon>Fungi</taxon>
        <taxon>Dikarya</taxon>
        <taxon>Basidiomycota</taxon>
        <taxon>Agaricomycotina</taxon>
        <taxon>Agaricomycetes</taxon>
        <taxon>Agaricomycetidae</taxon>
        <taxon>Agaricales</taxon>
        <taxon>Marasmiineae</taxon>
        <taxon>Omphalotaceae</taxon>
        <taxon>Gymnopus</taxon>
    </lineage>
</organism>
<evidence type="ECO:0000313" key="2">
    <source>
        <dbReference type="Proteomes" id="UP000799118"/>
    </source>
</evidence>
<name>A0A6A4GTP1_9AGAR</name>
<proteinExistence type="predicted"/>
<keyword evidence="2" id="KW-1185">Reference proteome</keyword>
<evidence type="ECO:0000313" key="1">
    <source>
        <dbReference type="EMBL" id="KAE9388773.1"/>
    </source>
</evidence>
<gene>
    <name evidence="1" type="ORF">BT96DRAFT_947348</name>
</gene>
<dbReference type="Proteomes" id="UP000799118">
    <property type="component" value="Unassembled WGS sequence"/>
</dbReference>
<dbReference type="EMBL" id="ML769727">
    <property type="protein sequence ID" value="KAE9388773.1"/>
    <property type="molecule type" value="Genomic_DNA"/>
</dbReference>
<reference evidence="1" key="1">
    <citation type="journal article" date="2019" name="Environ. Microbiol.">
        <title>Fungal ecological strategies reflected in gene transcription - a case study of two litter decomposers.</title>
        <authorList>
            <person name="Barbi F."/>
            <person name="Kohler A."/>
            <person name="Barry K."/>
            <person name="Baskaran P."/>
            <person name="Daum C."/>
            <person name="Fauchery L."/>
            <person name="Ihrmark K."/>
            <person name="Kuo A."/>
            <person name="LaButti K."/>
            <person name="Lipzen A."/>
            <person name="Morin E."/>
            <person name="Grigoriev I.V."/>
            <person name="Henrissat B."/>
            <person name="Lindahl B."/>
            <person name="Martin F."/>
        </authorList>
    </citation>
    <scope>NUCLEOTIDE SEQUENCE</scope>
    <source>
        <strain evidence="1">JB14</strain>
    </source>
</reference>
<sequence length="203" mass="23320">MTPCKTLLQEFFKDFHIQDTDKDQPSKTHLGDLDVNSSDVECDSNFNSVASNPDPFDHLVNSGLQDPRNYEYDPDRYGPDSYKLLEDLPSTVKQEVSSATEHTHHDDCNTLIESNHKLTAKLEHVNACIDELEKLTKYLELTKKEWECMNTRIQMLEKELHSLTDIFNQLGVIFNSVSNGSFDTDGVLDTLNENLIHKFHEMQ</sequence>